<dbReference type="InterPro" id="IPR050728">
    <property type="entry name" value="Zinc_Metalloprotease_M4"/>
</dbReference>
<gene>
    <name evidence="14" type="ORF">CYFUS_006373</name>
</gene>
<dbReference type="GO" id="GO:0046872">
    <property type="term" value="F:metal ion binding"/>
    <property type="evidence" value="ECO:0007669"/>
    <property type="project" value="UniProtKB-KW"/>
</dbReference>
<dbReference type="PRINTS" id="PR00730">
    <property type="entry name" value="THERMOLYSIN"/>
</dbReference>
<evidence type="ECO:0000259" key="10">
    <source>
        <dbReference type="Pfam" id="PF01447"/>
    </source>
</evidence>
<dbReference type="InterPro" id="IPR001570">
    <property type="entry name" value="Peptidase_M4_C_domain"/>
</dbReference>
<feature type="domain" description="Peptidase M4 C-terminal" evidence="11">
    <location>
        <begin position="364"/>
        <end position="531"/>
    </location>
</feature>
<evidence type="ECO:0000313" key="14">
    <source>
        <dbReference type="EMBL" id="ATB40911.1"/>
    </source>
</evidence>
<dbReference type="RefSeq" id="WP_095988706.1">
    <property type="nucleotide sequence ID" value="NZ_CP022098.1"/>
</dbReference>
<evidence type="ECO:0000256" key="1">
    <source>
        <dbReference type="ARBA" id="ARBA00009388"/>
    </source>
</evidence>
<proteinExistence type="inferred from homology"/>
<evidence type="ECO:0000259" key="11">
    <source>
        <dbReference type="Pfam" id="PF02868"/>
    </source>
</evidence>
<dbReference type="InterPro" id="IPR013856">
    <property type="entry name" value="Peptidase_M4_domain"/>
</dbReference>
<dbReference type="PANTHER" id="PTHR33794">
    <property type="entry name" value="BACILLOLYSIN"/>
    <property type="match status" value="1"/>
</dbReference>
<dbReference type="GO" id="GO:0004222">
    <property type="term" value="F:metalloendopeptidase activity"/>
    <property type="evidence" value="ECO:0007669"/>
    <property type="project" value="InterPro"/>
</dbReference>
<evidence type="ECO:0000256" key="8">
    <source>
        <dbReference type="PIRSR" id="PIRSR623612-1"/>
    </source>
</evidence>
<dbReference type="Proteomes" id="UP000217257">
    <property type="component" value="Chromosome"/>
</dbReference>
<keyword evidence="4 9" id="KW-0732">Signal</keyword>
<dbReference type="Pfam" id="PF02868">
    <property type="entry name" value="Peptidase_M4_C"/>
    <property type="match status" value="1"/>
</dbReference>
<keyword evidence="7" id="KW-0482">Metalloprotease</keyword>
<evidence type="ECO:0000256" key="7">
    <source>
        <dbReference type="ARBA" id="ARBA00023049"/>
    </source>
</evidence>
<dbReference type="Gene3D" id="2.60.120.380">
    <property type="match status" value="2"/>
</dbReference>
<keyword evidence="5" id="KW-0378">Hydrolase</keyword>
<protein>
    <submittedName>
        <fullName evidence="14">Peptidase M4</fullName>
    </submittedName>
</protein>
<organism evidence="14 15">
    <name type="scientific">Cystobacter fuscus</name>
    <dbReference type="NCBI Taxonomy" id="43"/>
    <lineage>
        <taxon>Bacteria</taxon>
        <taxon>Pseudomonadati</taxon>
        <taxon>Myxococcota</taxon>
        <taxon>Myxococcia</taxon>
        <taxon>Myxococcales</taxon>
        <taxon>Cystobacterineae</taxon>
        <taxon>Archangiaceae</taxon>
        <taxon>Cystobacter</taxon>
    </lineage>
</organism>
<feature type="domain" description="Peptidase M4" evidence="10">
    <location>
        <begin position="247"/>
        <end position="361"/>
    </location>
</feature>
<feature type="domain" description="FTP" evidence="13">
    <location>
        <begin position="105"/>
        <end position="154"/>
    </location>
</feature>
<accession>A0A250JBX6</accession>
<keyword evidence="6" id="KW-0862">Zinc</keyword>
<dbReference type="Pfam" id="PF07504">
    <property type="entry name" value="FTP"/>
    <property type="match status" value="1"/>
</dbReference>
<feature type="signal peptide" evidence="9">
    <location>
        <begin position="1"/>
        <end position="23"/>
    </location>
</feature>
<keyword evidence="2" id="KW-0645">Protease</keyword>
<dbReference type="Gene3D" id="3.10.170.10">
    <property type="match status" value="1"/>
</dbReference>
<name>A0A250JBX6_9BACT</name>
<feature type="active site" description="Proton donor" evidence="8">
    <location>
        <position position="447"/>
    </location>
</feature>
<evidence type="ECO:0000259" key="12">
    <source>
        <dbReference type="Pfam" id="PF04151"/>
    </source>
</evidence>
<dbReference type="GO" id="GO:0006508">
    <property type="term" value="P:proteolysis"/>
    <property type="evidence" value="ECO:0007669"/>
    <property type="project" value="UniProtKB-KW"/>
</dbReference>
<evidence type="ECO:0000256" key="6">
    <source>
        <dbReference type="ARBA" id="ARBA00022833"/>
    </source>
</evidence>
<dbReference type="CDD" id="cd09597">
    <property type="entry name" value="M4_TLP"/>
    <property type="match status" value="1"/>
</dbReference>
<dbReference type="Gene3D" id="1.10.390.10">
    <property type="entry name" value="Neutral Protease Domain 2"/>
    <property type="match status" value="1"/>
</dbReference>
<evidence type="ECO:0000259" key="13">
    <source>
        <dbReference type="Pfam" id="PF07504"/>
    </source>
</evidence>
<keyword evidence="3" id="KW-0479">Metal-binding</keyword>
<sequence length="759" mass="79246">MSRHRILAALLSLPLAACTVEDAGTTPPVNNEGAGTLSTSDVKAALSVIPGAQVLGTHDNGVPFMVRGEFGSTGQSPSGLVARDAHTRLGEALGRIAPIFRLNTADLVLVRSRVDERGHTHVRYAQMKNGLPVVAQELVVHVNESGLVYAANGSARDGEQVATKASLSEAAAARAALSATEGTGLAAESTRLVYYRSEADGPLKLAYEVVVTGLAPGQPIRDHVFLDAGNGSVLGRSADIHTAIKRAVYSANNSSSLPGTLKRSEGQAATGDSHVDDNYTHLGTTYDCYKANFNRDSYDNAGALLKSSVHYVAPGDVYTTNAFWNSQLLQMQYGDSNGVESGPLGKSLDVTVHELTHAVTNSESNLAYANEPGALNEGWSDIFAAYCESWTKGWSMDAPIWMVVDDVWTPATPGDALRYMANPTQDNVSYDYYPERYIGSYDYGGVHLNSGIANLAFKLLSTGGTHPRNKTTTVVPGIGIQKAGAIFYKANTEYFTASTTFAQAKAYTAQAATDLGYDAAAVTAAWEAVGVGIAVPPPPPACTSIIALSNGVAVTGISVASNDWSCIYTLTVPAGATALKFDISGGTGDADLYVKFGSAPTESSYDCRPYQGGSTESCSISTAQAGTYYVKILGYSAVSGLSLKASYTTGSGGGGDVLTNGVETAAYSGASGSWTCFSLSVPSGKSSLVFTQTGKSGTTGDADLYVRQGAKPTSSTYTCRPYKSGSTESCTISSPTSGTWYACSYGYSAFTNVTLKGTY</sequence>
<evidence type="ECO:0000256" key="9">
    <source>
        <dbReference type="SAM" id="SignalP"/>
    </source>
</evidence>
<dbReference type="InterPro" id="IPR007280">
    <property type="entry name" value="Peptidase_C_arc/bac"/>
</dbReference>
<evidence type="ECO:0000256" key="4">
    <source>
        <dbReference type="ARBA" id="ARBA00022729"/>
    </source>
</evidence>
<dbReference type="KEGG" id="cfus:CYFUS_006373"/>
<feature type="domain" description="Peptidase C-terminal archaeal/bacterial" evidence="12">
    <location>
        <begin position="676"/>
        <end position="742"/>
    </location>
</feature>
<dbReference type="PANTHER" id="PTHR33794:SF1">
    <property type="entry name" value="BACILLOLYSIN"/>
    <property type="match status" value="1"/>
</dbReference>
<dbReference type="EMBL" id="CP022098">
    <property type="protein sequence ID" value="ATB40911.1"/>
    <property type="molecule type" value="Genomic_DNA"/>
</dbReference>
<dbReference type="Pfam" id="PF01447">
    <property type="entry name" value="Peptidase_M4"/>
    <property type="match status" value="1"/>
</dbReference>
<feature type="domain" description="Peptidase C-terminal archaeal/bacterial" evidence="12">
    <location>
        <begin position="567"/>
        <end position="632"/>
    </location>
</feature>
<reference evidence="14 15" key="1">
    <citation type="submission" date="2017-06" db="EMBL/GenBank/DDBJ databases">
        <title>Sequencing and comparative analysis of myxobacterial genomes.</title>
        <authorList>
            <person name="Rupp O."/>
            <person name="Goesmann A."/>
            <person name="Sogaard-Andersen L."/>
        </authorList>
    </citation>
    <scope>NUCLEOTIDE SEQUENCE [LARGE SCALE GENOMIC DNA]</scope>
    <source>
        <strain evidence="14 15">DSM 52655</strain>
    </source>
</reference>
<evidence type="ECO:0000256" key="5">
    <source>
        <dbReference type="ARBA" id="ARBA00022801"/>
    </source>
</evidence>
<dbReference type="InterPro" id="IPR023612">
    <property type="entry name" value="Peptidase_M4"/>
</dbReference>
<dbReference type="SUPFAM" id="SSF55486">
    <property type="entry name" value="Metalloproteases ('zincins'), catalytic domain"/>
    <property type="match status" value="1"/>
</dbReference>
<feature type="chain" id="PRO_5012422464" evidence="9">
    <location>
        <begin position="24"/>
        <end position="759"/>
    </location>
</feature>
<dbReference type="InterPro" id="IPR027268">
    <property type="entry name" value="Peptidase_M4/M1_CTD_sf"/>
</dbReference>
<dbReference type="AlphaFoldDB" id="A0A250JBX6"/>
<dbReference type="Gene3D" id="3.10.450.490">
    <property type="match status" value="1"/>
</dbReference>
<dbReference type="InterPro" id="IPR011096">
    <property type="entry name" value="FTP_domain"/>
</dbReference>
<evidence type="ECO:0000256" key="2">
    <source>
        <dbReference type="ARBA" id="ARBA00022670"/>
    </source>
</evidence>
<dbReference type="Pfam" id="PF04151">
    <property type="entry name" value="PPC"/>
    <property type="match status" value="2"/>
</dbReference>
<evidence type="ECO:0000313" key="15">
    <source>
        <dbReference type="Proteomes" id="UP000217257"/>
    </source>
</evidence>
<comment type="similarity">
    <text evidence="1">Belongs to the peptidase M4 family.</text>
</comment>
<feature type="active site" evidence="8">
    <location>
        <position position="354"/>
    </location>
</feature>
<evidence type="ECO:0000256" key="3">
    <source>
        <dbReference type="ARBA" id="ARBA00022723"/>
    </source>
</evidence>